<dbReference type="OrthoDB" id="1358465at2"/>
<protein>
    <recommendedName>
        <fullName evidence="4">Periplasmic heavy metal sensor</fullName>
    </recommendedName>
</protein>
<feature type="transmembrane region" description="Helical" evidence="1">
    <location>
        <begin position="6"/>
        <end position="27"/>
    </location>
</feature>
<evidence type="ECO:0000313" key="2">
    <source>
        <dbReference type="EMBL" id="OYQ45114.1"/>
    </source>
</evidence>
<keyword evidence="1" id="KW-0472">Membrane</keyword>
<gene>
    <name evidence="2" type="ORF">CHX27_06705</name>
</gene>
<evidence type="ECO:0008006" key="4">
    <source>
        <dbReference type="Google" id="ProtNLM"/>
    </source>
</evidence>
<evidence type="ECO:0000313" key="3">
    <source>
        <dbReference type="Proteomes" id="UP000216035"/>
    </source>
</evidence>
<accession>A0A255ZW21</accession>
<organism evidence="2 3">
    <name type="scientific">Flavobacterium aurantiibacter</name>
    <dbReference type="NCBI Taxonomy" id="2023067"/>
    <lineage>
        <taxon>Bacteria</taxon>
        <taxon>Pseudomonadati</taxon>
        <taxon>Bacteroidota</taxon>
        <taxon>Flavobacteriia</taxon>
        <taxon>Flavobacteriales</taxon>
        <taxon>Flavobacteriaceae</taxon>
        <taxon>Flavobacterium</taxon>
    </lineage>
</organism>
<evidence type="ECO:0000256" key="1">
    <source>
        <dbReference type="SAM" id="Phobius"/>
    </source>
</evidence>
<dbReference type="RefSeq" id="WP_094485993.1">
    <property type="nucleotide sequence ID" value="NZ_NOXX01000186.1"/>
</dbReference>
<name>A0A255ZW21_9FLAO</name>
<comment type="caution">
    <text evidence="2">The sequence shown here is derived from an EMBL/GenBank/DDBJ whole genome shotgun (WGS) entry which is preliminary data.</text>
</comment>
<dbReference type="Gene3D" id="1.20.120.1490">
    <property type="match status" value="1"/>
</dbReference>
<dbReference type="Proteomes" id="UP000216035">
    <property type="component" value="Unassembled WGS sequence"/>
</dbReference>
<keyword evidence="1" id="KW-1133">Transmembrane helix</keyword>
<sequence length="156" mass="18206">MEKTKLFSFAVFALLLLNLGILSYLFLHQPANKPHKRNSPREIIVERLALNADQQKQYDKLIAIHRSEIDSNEQQIKACKQELYSLLNTKSPSISKRDSLITAISEFQKRIELAHFNHFSEIRNLCTPEQLNDFTALTTELTRIFARPKHPPRHER</sequence>
<keyword evidence="1" id="KW-0812">Transmembrane</keyword>
<dbReference type="AlphaFoldDB" id="A0A255ZW21"/>
<dbReference type="InterPro" id="IPR025961">
    <property type="entry name" value="Metal_resist"/>
</dbReference>
<dbReference type="Pfam" id="PF13801">
    <property type="entry name" value="Metal_resist"/>
    <property type="match status" value="1"/>
</dbReference>
<reference evidence="2 3" key="1">
    <citation type="submission" date="2017-07" db="EMBL/GenBank/DDBJ databases">
        <title>Flavobacterium cyanobacteriorum sp. nov., isolated from cyanobacterial aggregates in a eutrophic lake.</title>
        <authorList>
            <person name="Cai H."/>
        </authorList>
    </citation>
    <scope>NUCLEOTIDE SEQUENCE [LARGE SCALE GENOMIC DNA]</scope>
    <source>
        <strain evidence="2 3">TH167</strain>
    </source>
</reference>
<proteinExistence type="predicted"/>
<keyword evidence="3" id="KW-1185">Reference proteome</keyword>
<dbReference type="EMBL" id="NOXX01000186">
    <property type="protein sequence ID" value="OYQ45114.1"/>
    <property type="molecule type" value="Genomic_DNA"/>
</dbReference>